<dbReference type="RefSeq" id="WP_067837358.1">
    <property type="nucleotide sequence ID" value="NZ_LZJP01000022.1"/>
</dbReference>
<evidence type="ECO:0000313" key="2">
    <source>
        <dbReference type="Proteomes" id="UP000092389"/>
    </source>
</evidence>
<dbReference type="OrthoDB" id="4742419at2"/>
<accession>A0A1A2T474</accession>
<dbReference type="AlphaFoldDB" id="A0A1A2SKK1"/>
<reference evidence="1 2" key="1">
    <citation type="submission" date="2016-06" db="EMBL/GenBank/DDBJ databases">
        <authorList>
            <person name="Kjaerup R.B."/>
            <person name="Dalgaard T.S."/>
            <person name="Juul-Madsen H.R."/>
        </authorList>
    </citation>
    <scope>NUCLEOTIDE SEQUENCE [LARGE SCALE GENOMIC DNA]</scope>
    <source>
        <strain evidence="1 2">E152</strain>
    </source>
</reference>
<dbReference type="EMBL" id="LZJU01000225">
    <property type="protein sequence ID" value="OBH64666.1"/>
    <property type="molecule type" value="Genomic_DNA"/>
</dbReference>
<gene>
    <name evidence="1" type="ORF">A5683_13700</name>
</gene>
<name>A0A1A2SKK1_MYCNT</name>
<organism evidence="1 2">
    <name type="scientific">Mycobacterium mantenii</name>
    <dbReference type="NCBI Taxonomy" id="560555"/>
    <lineage>
        <taxon>Bacteria</taxon>
        <taxon>Bacillati</taxon>
        <taxon>Actinomycetota</taxon>
        <taxon>Actinomycetes</taxon>
        <taxon>Mycobacteriales</taxon>
        <taxon>Mycobacteriaceae</taxon>
        <taxon>Mycobacterium</taxon>
        <taxon>Mycobacterium avium complex (MAC)</taxon>
    </lineage>
</organism>
<accession>A0A1A2SKK1</accession>
<dbReference type="Proteomes" id="UP000092389">
    <property type="component" value="Unassembled WGS sequence"/>
</dbReference>
<sequence length="160" mass="17363">MAVFVRRLFGIGKLPDALHAQVEAEGLIHLADYVAVTRRFSGSIPGVRLPHSVASYTGSLVFTSERVLATLSMLPRLAGPTVNVRWNAPQTGAARVEISSTGVQVDVDVSRVDEKFSGELSLHYKVAIPDEVLKGLPRQSLAFDMPPEYVFRAVGVTYSP</sequence>
<proteinExistence type="predicted"/>
<comment type="caution">
    <text evidence="1">The sequence shown here is derived from an EMBL/GenBank/DDBJ whole genome shotgun (WGS) entry which is preliminary data.</text>
</comment>
<protein>
    <submittedName>
        <fullName evidence="1">Uncharacterized protein</fullName>
    </submittedName>
</protein>
<evidence type="ECO:0000313" key="1">
    <source>
        <dbReference type="EMBL" id="OBH64666.1"/>
    </source>
</evidence>